<feature type="domain" description="Rapsyn myristoylation/linker region N-terminal" evidence="1">
    <location>
        <begin position="46"/>
        <end position="121"/>
    </location>
</feature>
<organism evidence="2">
    <name type="scientific">Photinus pyralis</name>
    <name type="common">Common eastern firefly</name>
    <name type="synonym">Lampyris pyralis</name>
    <dbReference type="NCBI Taxonomy" id="7054"/>
    <lineage>
        <taxon>Eukaryota</taxon>
        <taxon>Metazoa</taxon>
        <taxon>Ecdysozoa</taxon>
        <taxon>Arthropoda</taxon>
        <taxon>Hexapoda</taxon>
        <taxon>Insecta</taxon>
        <taxon>Pterygota</taxon>
        <taxon>Neoptera</taxon>
        <taxon>Endopterygota</taxon>
        <taxon>Coleoptera</taxon>
        <taxon>Polyphaga</taxon>
        <taxon>Elateriformia</taxon>
        <taxon>Elateroidea</taxon>
        <taxon>Lampyridae</taxon>
        <taxon>Lampyrinae</taxon>
        <taxon>Photinus</taxon>
    </lineage>
</organism>
<dbReference type="EMBL" id="GEZM01040409">
    <property type="protein sequence ID" value="JAV80868.1"/>
    <property type="molecule type" value="Transcribed_RNA"/>
</dbReference>
<accession>A0A1Y1M787</accession>
<evidence type="ECO:0000259" key="1">
    <source>
        <dbReference type="Pfam" id="PF10579"/>
    </source>
</evidence>
<dbReference type="GO" id="GO:0005886">
    <property type="term" value="C:plasma membrane"/>
    <property type="evidence" value="ECO:0007669"/>
    <property type="project" value="TreeGrafter"/>
</dbReference>
<proteinExistence type="predicted"/>
<dbReference type="GO" id="GO:0007271">
    <property type="term" value="P:synaptic transmission, cholinergic"/>
    <property type="evidence" value="ECO:0007669"/>
    <property type="project" value="TreeGrafter"/>
</dbReference>
<dbReference type="SUPFAM" id="SSF48452">
    <property type="entry name" value="TPR-like"/>
    <property type="match status" value="1"/>
</dbReference>
<dbReference type="GO" id="GO:0033130">
    <property type="term" value="F:acetylcholine receptor binding"/>
    <property type="evidence" value="ECO:0007669"/>
    <property type="project" value="InterPro"/>
</dbReference>
<name>A0A1Y1M787_PHOPY</name>
<protein>
    <recommendedName>
        <fullName evidence="1">Rapsyn myristoylation/linker region N-terminal domain-containing protein</fullName>
    </recommendedName>
</protein>
<sequence length="149" mass="17681">MDQTWPWADSFSSLHRDAYTEVRTPRPPIFTLGCFRACRARVYHSLAKRKVEQGVRLYNQHKQQQAIKKWKSALKAIRKRDDKFEVLGYLYQAYMDWGKYRDALEFAHKQLFISEELDNPNMRAESYLNLARSHQRLGGLERCELGRPS</sequence>
<dbReference type="GO" id="GO:0043495">
    <property type="term" value="F:protein-membrane adaptor activity"/>
    <property type="evidence" value="ECO:0007669"/>
    <property type="project" value="InterPro"/>
</dbReference>
<dbReference type="InterPro" id="IPR019568">
    <property type="entry name" value="Rapsyn_myristoylation/link_N"/>
</dbReference>
<dbReference type="InterPro" id="IPR052480">
    <property type="entry name" value="RAPsyn"/>
</dbReference>
<evidence type="ECO:0000313" key="2">
    <source>
        <dbReference type="EMBL" id="JAV80868.1"/>
    </source>
</evidence>
<dbReference type="AlphaFoldDB" id="A0A1Y1M787"/>
<dbReference type="Gene3D" id="1.25.40.10">
    <property type="entry name" value="Tetratricopeptide repeat domain"/>
    <property type="match status" value="1"/>
</dbReference>
<dbReference type="Pfam" id="PF10579">
    <property type="entry name" value="Rapsyn_N"/>
    <property type="match status" value="1"/>
</dbReference>
<dbReference type="InterPro" id="IPR011990">
    <property type="entry name" value="TPR-like_helical_dom_sf"/>
</dbReference>
<dbReference type="PANTHER" id="PTHR46574">
    <property type="entry name" value="43 KDA RECEPTOR-ASSOCIATED PROTEIN OF THE SYNAPSE"/>
    <property type="match status" value="1"/>
</dbReference>
<dbReference type="GO" id="GO:1900075">
    <property type="term" value="P:positive regulation of neuromuscular synaptic transmission"/>
    <property type="evidence" value="ECO:0007669"/>
    <property type="project" value="TreeGrafter"/>
</dbReference>
<reference evidence="2" key="1">
    <citation type="journal article" date="2016" name="Sci. Rep.">
        <title>Molecular characterization of firefly nuptial gifts: a multi-omics approach sheds light on postcopulatory sexual selection.</title>
        <authorList>
            <person name="Al-Wathiqui N."/>
            <person name="Fallon T.R."/>
            <person name="South A."/>
            <person name="Weng J.K."/>
            <person name="Lewis S.M."/>
        </authorList>
    </citation>
    <scope>NUCLEOTIDE SEQUENCE</scope>
</reference>
<dbReference type="PANTHER" id="PTHR46574:SF1">
    <property type="entry name" value="43 KDA RECEPTOR-ASSOCIATED PROTEIN OF THE SYNAPSE"/>
    <property type="match status" value="1"/>
</dbReference>
<dbReference type="GO" id="GO:0031594">
    <property type="term" value="C:neuromuscular junction"/>
    <property type="evidence" value="ECO:0007669"/>
    <property type="project" value="TreeGrafter"/>
</dbReference>